<evidence type="ECO:0000256" key="1">
    <source>
        <dbReference type="ARBA" id="ARBA00007033"/>
    </source>
</evidence>
<dbReference type="InterPro" id="IPR005069">
    <property type="entry name" value="Nucl-diP-sugar_transferase"/>
</dbReference>
<dbReference type="EMBL" id="KB932201">
    <property type="protein sequence ID" value="KCV72935.1"/>
    <property type="molecule type" value="Genomic_DNA"/>
</dbReference>
<dbReference type="InterPro" id="IPR029044">
    <property type="entry name" value="Nucleotide-diphossugar_trans"/>
</dbReference>
<dbReference type="Proteomes" id="UP000030693">
    <property type="component" value="Unassembled WGS sequence"/>
</dbReference>
<evidence type="ECO:0000259" key="2">
    <source>
        <dbReference type="Pfam" id="PF03407"/>
    </source>
</evidence>
<dbReference type="Pfam" id="PF03407">
    <property type="entry name" value="Nucleotid_trans"/>
    <property type="match status" value="1"/>
</dbReference>
<sequence length="859" mass="98130">MVGQRIDILYPRLIDFNNPMWREDFKRTVERYGKTHGKYGIDYFLYRTRYARPMPPFIVGRVRWDNWLLAQFIGNQNAAAVDATEVVFAVHLNHMKVGGSHSRSGTDYNINLTKSDAVDPKKLGDVESCDYYLAPIPNSPGNALSPKNLPAGESAPSVFTRPGADFSTTSSAPSGACPFCTLRPKEQSIDVMLAKQADPQTRDVIVATVNSGYLDFSINWMCTLLRIGRKNFLFHATDRAMYTILRDRGLPVIYYESNIALEYKALLAQSANGSFIVSADETAADGTPREKAYDYGSVAYQALMNSRTEFIYKILQKGYNVLLSDVDVVFLRDPLQFVDRNLDIQGGAHKVEKITGGFIYFRATDAARALWVKVLLQHRTVFKKIQAMENFNIHSMTEQELVNELLKAAKPDEIKWGTIDEKVVADGKRFFIDKLSQKNGEWPAAIHNNYIIGVDNKRQRFMNISMWLVDDDLRCQAFPGLQAPTPYTLPLAHVTGPPARGSSGMRALASSPAALSPGNGPVPATVKDFRLTVKIIAFNRPRALLRLFRSLDAADFMGDKVDLDIYIDFPSPELVANATLEQNDPNNEADISLQEYARVRQMSEVYRWRHGRKQVHARDKHYGLAGQWLASWFPMGTTEIAIILEDDNIVSPYFYVWLKRAVEYYYFNPEQFDPRVYGIMLQSQHMIPGRYPKRPKEFLPHDAKFFRYQLLSTWGPVFFPHHWAEFISWFNEKSSDPSFQPLFSNMITNSWFLARGGGRAVWSAWFMRFAAERGYYALYTNFPDGQAFVVNYRDKGVNYHKDQGANSPMVEHIMPYMDVLPPMKELPLYDFHFNRIDPEDPSILEDRAIYSDIFNIEIN</sequence>
<dbReference type="SUPFAM" id="SSF53448">
    <property type="entry name" value="Nucleotide-diphospho-sugar transferases"/>
    <property type="match status" value="1"/>
</dbReference>
<accession>A0A058ZEU5</accession>
<dbReference type="OrthoDB" id="2020070at2759"/>
<dbReference type="RefSeq" id="XP_009492643.1">
    <property type="nucleotide sequence ID" value="XM_009494368.1"/>
</dbReference>
<organism evidence="3">
    <name type="scientific">Fonticula alba</name>
    <name type="common">Slime mold</name>
    <dbReference type="NCBI Taxonomy" id="691883"/>
    <lineage>
        <taxon>Eukaryota</taxon>
        <taxon>Rotosphaerida</taxon>
        <taxon>Fonticulaceae</taxon>
        <taxon>Fonticula</taxon>
    </lineage>
</organism>
<protein>
    <recommendedName>
        <fullName evidence="2">Nucleotide-diphospho-sugar transferase domain-containing protein</fullName>
    </recommendedName>
</protein>
<dbReference type="GeneID" id="20525223"/>
<dbReference type="PANTHER" id="PTHR33604:SF3">
    <property type="entry name" value="OSJNBA0004B13.7 PROTEIN"/>
    <property type="match status" value="1"/>
</dbReference>
<reference evidence="3" key="1">
    <citation type="submission" date="2013-04" db="EMBL/GenBank/DDBJ databases">
        <title>The Genome Sequence of Fonticula alba ATCC 38817.</title>
        <authorList>
            <consortium name="The Broad Institute Genomics Platform"/>
            <person name="Russ C."/>
            <person name="Cuomo C."/>
            <person name="Burger G."/>
            <person name="Gray M.W."/>
            <person name="Holland P.W.H."/>
            <person name="King N."/>
            <person name="Lang F.B.F."/>
            <person name="Roger A.J."/>
            <person name="Ruiz-Trillo I."/>
            <person name="Brown M."/>
            <person name="Walker B."/>
            <person name="Young S."/>
            <person name="Zeng Q."/>
            <person name="Gargeya S."/>
            <person name="Fitzgerald M."/>
            <person name="Haas B."/>
            <person name="Abouelleil A."/>
            <person name="Allen A.W."/>
            <person name="Alvarado L."/>
            <person name="Arachchi H.M."/>
            <person name="Berlin A.M."/>
            <person name="Chapman S.B."/>
            <person name="Gainer-Dewar J."/>
            <person name="Goldberg J."/>
            <person name="Griggs A."/>
            <person name="Gujja S."/>
            <person name="Hansen M."/>
            <person name="Howarth C."/>
            <person name="Imamovic A."/>
            <person name="Ireland A."/>
            <person name="Larimer J."/>
            <person name="McCowan C."/>
            <person name="Murphy C."/>
            <person name="Pearson M."/>
            <person name="Poon T.W."/>
            <person name="Priest M."/>
            <person name="Roberts A."/>
            <person name="Saif S."/>
            <person name="Shea T."/>
            <person name="Sisk P."/>
            <person name="Sykes S."/>
            <person name="Wortman J."/>
            <person name="Nusbaum C."/>
            <person name="Birren B."/>
        </authorList>
    </citation>
    <scope>NUCLEOTIDE SEQUENCE [LARGE SCALE GENOMIC DNA]</scope>
    <source>
        <strain evidence="3">ATCC 38817</strain>
    </source>
</reference>
<dbReference type="Gene3D" id="3.90.550.10">
    <property type="entry name" value="Spore Coat Polysaccharide Biosynthesis Protein SpsA, Chain A"/>
    <property type="match status" value="1"/>
</dbReference>
<dbReference type="AlphaFoldDB" id="A0A058ZEU5"/>
<dbReference type="STRING" id="691883.A0A058ZEU5"/>
<dbReference type="eggNOG" id="ENOG502QT5X">
    <property type="taxonomic scope" value="Eukaryota"/>
</dbReference>
<keyword evidence="4" id="KW-1185">Reference proteome</keyword>
<gene>
    <name evidence="3" type="ORF">H696_00498</name>
</gene>
<evidence type="ECO:0000313" key="3">
    <source>
        <dbReference type="EMBL" id="KCV72935.1"/>
    </source>
</evidence>
<feature type="domain" description="Nucleotide-diphospho-sugar transferase" evidence="2">
    <location>
        <begin position="231"/>
        <end position="461"/>
    </location>
</feature>
<evidence type="ECO:0000313" key="4">
    <source>
        <dbReference type="Proteomes" id="UP000030693"/>
    </source>
</evidence>
<dbReference type="PANTHER" id="PTHR33604">
    <property type="entry name" value="OSJNBA0004B13.7 PROTEIN"/>
    <property type="match status" value="1"/>
</dbReference>
<name>A0A058ZEU5_FONAL</name>
<comment type="similarity">
    <text evidence="1">Belongs to the glycosyltransferase 77 family.</text>
</comment>
<proteinExistence type="inferred from homology"/>